<reference evidence="1" key="2">
    <citation type="submission" date="2025-08" db="UniProtKB">
        <authorList>
            <consortium name="Ensembl"/>
        </authorList>
    </citation>
    <scope>IDENTIFICATION</scope>
</reference>
<accession>A0AAY4DYZ1</accession>
<keyword evidence="2" id="KW-1185">Reference proteome</keyword>
<proteinExistence type="predicted"/>
<name>A0AAY4DYZ1_9TELE</name>
<dbReference type="Proteomes" id="UP000694580">
    <property type="component" value="Chromosome 18"/>
</dbReference>
<sequence>CTGLPELWHATRPRLQSGSCSSWLCKTAAHINTPAENALSAGAVDTKAALNRQVLIILTGAEVRQPLPGIPAALRSGI</sequence>
<evidence type="ECO:0000313" key="2">
    <source>
        <dbReference type="Proteomes" id="UP000694580"/>
    </source>
</evidence>
<organism evidence="1 2">
    <name type="scientific">Denticeps clupeoides</name>
    <name type="common">denticle herring</name>
    <dbReference type="NCBI Taxonomy" id="299321"/>
    <lineage>
        <taxon>Eukaryota</taxon>
        <taxon>Metazoa</taxon>
        <taxon>Chordata</taxon>
        <taxon>Craniata</taxon>
        <taxon>Vertebrata</taxon>
        <taxon>Euteleostomi</taxon>
        <taxon>Actinopterygii</taxon>
        <taxon>Neopterygii</taxon>
        <taxon>Teleostei</taxon>
        <taxon>Clupei</taxon>
        <taxon>Clupeiformes</taxon>
        <taxon>Denticipitoidei</taxon>
        <taxon>Denticipitidae</taxon>
        <taxon>Denticeps</taxon>
    </lineage>
</organism>
<dbReference type="AlphaFoldDB" id="A0AAY4DYZ1"/>
<protein>
    <submittedName>
        <fullName evidence="1">Uncharacterized protein</fullName>
    </submittedName>
</protein>
<dbReference type="Ensembl" id="ENSDCDT00010061048.1">
    <property type="protein sequence ID" value="ENSDCDP00010050623.1"/>
    <property type="gene ID" value="ENSDCDG00010029975.1"/>
</dbReference>
<evidence type="ECO:0000313" key="1">
    <source>
        <dbReference type="Ensembl" id="ENSDCDP00010050623.1"/>
    </source>
</evidence>
<reference evidence="1 2" key="1">
    <citation type="submission" date="2020-06" db="EMBL/GenBank/DDBJ databases">
        <authorList>
            <consortium name="Wellcome Sanger Institute Data Sharing"/>
        </authorList>
    </citation>
    <scope>NUCLEOTIDE SEQUENCE [LARGE SCALE GENOMIC DNA]</scope>
</reference>
<reference evidence="1" key="3">
    <citation type="submission" date="2025-09" db="UniProtKB">
        <authorList>
            <consortium name="Ensembl"/>
        </authorList>
    </citation>
    <scope>IDENTIFICATION</scope>
</reference>